<reference evidence="3 4" key="1">
    <citation type="submission" date="2023-07" db="EMBL/GenBank/DDBJ databases">
        <title>Genomic Encyclopedia of Type Strains, Phase IV (KMG-IV): sequencing the most valuable type-strain genomes for metagenomic binning, comparative biology and taxonomic classification.</title>
        <authorList>
            <person name="Goeker M."/>
        </authorList>
    </citation>
    <scope>NUCLEOTIDE SEQUENCE [LARGE SCALE GENOMIC DNA]</scope>
    <source>
        <strain evidence="3 4">DSM 23494</strain>
    </source>
</reference>
<accession>A0ABU0APA6</accession>
<dbReference type="PANTHER" id="PTHR30522:SF0">
    <property type="entry name" value="NUCLEOSIDE TRIPHOSPHATE PYROPHOSPHOHYDROLASE"/>
    <property type="match status" value="1"/>
</dbReference>
<proteinExistence type="predicted"/>
<dbReference type="InterPro" id="IPR035996">
    <property type="entry name" value="4pyrrol_Methylase_sf"/>
</dbReference>
<dbReference type="Gene3D" id="1.10.287.1080">
    <property type="entry name" value="MazG-like"/>
    <property type="match status" value="2"/>
</dbReference>
<dbReference type="InterPro" id="IPR014777">
    <property type="entry name" value="4pyrrole_Mease_sub1"/>
</dbReference>
<protein>
    <submittedName>
        <fullName evidence="3">Tetrapyrrole methylase family protein/MazG family protein</fullName>
    </submittedName>
</protein>
<sequence>MKITIIGLGAGDLDQLPLGVYKILKSTEHLYLRTKEHPVMQELEKAGLAYQSFDDTYESHDRFEDVYEEICETLLREAEQKKIVYAVPGHPLVAEKTVQLLLERGAKNGVEVEIKGGQSFLDALFQALKVDPVEGFQLLDGTSLRKDEIILKHHIVIGQVYDQFVASEVKLSLMDRLPYDYKVFIVTAAGSKEEVIKEVPLFELDHHMSLNNLTSVYVPPVNDDTILYKQFEKLREIIAVLRGPNGCPWDQKQTHSSLKKYLIEEAYELIEAIDEDHIDHMIEELGDVLLQVMLHAQIGEDEGFFSIEDIIQGLSEKMIRRHPHVFSTAKVKDVEDVLQNWQSIKQEEKGEERTSLLDGIPASYPQLMRAETLQKKAAKVGFDWEEINPIWDKVHEEIKEFQIEAENNSEEMITEFGDILFAFVNIARYYQINPEEALSRTNKKFLNRFSYIEEKVNQSGNDFSAFTLEELDLFWNEAKKKGY</sequence>
<evidence type="ECO:0000259" key="2">
    <source>
        <dbReference type="Pfam" id="PF03819"/>
    </source>
</evidence>
<dbReference type="EMBL" id="JAUSUB010000033">
    <property type="protein sequence ID" value="MDQ0273092.1"/>
    <property type="molecule type" value="Genomic_DNA"/>
</dbReference>
<organism evidence="3 4">
    <name type="scientific">Cytobacillus purgationiresistens</name>
    <dbReference type="NCBI Taxonomy" id="863449"/>
    <lineage>
        <taxon>Bacteria</taxon>
        <taxon>Bacillati</taxon>
        <taxon>Bacillota</taxon>
        <taxon>Bacilli</taxon>
        <taxon>Bacillales</taxon>
        <taxon>Bacillaceae</taxon>
        <taxon>Cytobacillus</taxon>
    </lineage>
</organism>
<dbReference type="RefSeq" id="WP_307478751.1">
    <property type="nucleotide sequence ID" value="NZ_JAUSUB010000033.1"/>
</dbReference>
<feature type="domain" description="Tetrapyrrole methylase" evidence="1">
    <location>
        <begin position="2"/>
        <end position="204"/>
    </location>
</feature>
<dbReference type="Pfam" id="PF03819">
    <property type="entry name" value="MazG"/>
    <property type="match status" value="1"/>
</dbReference>
<dbReference type="GO" id="GO:0008168">
    <property type="term" value="F:methyltransferase activity"/>
    <property type="evidence" value="ECO:0007669"/>
    <property type="project" value="UniProtKB-KW"/>
</dbReference>
<keyword evidence="3" id="KW-0489">Methyltransferase</keyword>
<evidence type="ECO:0000313" key="4">
    <source>
        <dbReference type="Proteomes" id="UP001238088"/>
    </source>
</evidence>
<dbReference type="CDD" id="cd11723">
    <property type="entry name" value="YabN_N_like"/>
    <property type="match status" value="1"/>
</dbReference>
<dbReference type="Pfam" id="PF00590">
    <property type="entry name" value="TP_methylase"/>
    <property type="match status" value="1"/>
</dbReference>
<dbReference type="InterPro" id="IPR000878">
    <property type="entry name" value="4pyrrol_Mease"/>
</dbReference>
<dbReference type="InterPro" id="IPR035013">
    <property type="entry name" value="YabN_N"/>
</dbReference>
<dbReference type="PIRSF" id="PIRSF002845">
    <property type="entry name" value="Ttrprl_mtas_MazG"/>
    <property type="match status" value="1"/>
</dbReference>
<feature type="domain" description="NTP pyrophosphohydrolase MazG-like" evidence="2">
    <location>
        <begin position="253"/>
        <end position="326"/>
    </location>
</feature>
<dbReference type="GO" id="GO:0032259">
    <property type="term" value="P:methylation"/>
    <property type="evidence" value="ECO:0007669"/>
    <property type="project" value="UniProtKB-KW"/>
</dbReference>
<keyword evidence="3" id="KW-0808">Transferase</keyword>
<keyword evidence="4" id="KW-1185">Reference proteome</keyword>
<dbReference type="NCBIfam" id="TIGR00444">
    <property type="entry name" value="mazG"/>
    <property type="match status" value="1"/>
</dbReference>
<name>A0ABU0APA6_9BACI</name>
<dbReference type="SUPFAM" id="SSF53790">
    <property type="entry name" value="Tetrapyrrole methylase"/>
    <property type="match status" value="1"/>
</dbReference>
<dbReference type="InterPro" id="IPR048011">
    <property type="entry name" value="NTP-PPase_MazG-like_C"/>
</dbReference>
<evidence type="ECO:0000259" key="1">
    <source>
        <dbReference type="Pfam" id="PF00590"/>
    </source>
</evidence>
<dbReference type="Gene3D" id="3.40.1010.10">
    <property type="entry name" value="Cobalt-precorrin-4 Transmethylase, Domain 1"/>
    <property type="match status" value="1"/>
</dbReference>
<dbReference type="InterPro" id="IPR004518">
    <property type="entry name" value="MazG-like_dom"/>
</dbReference>
<dbReference type="InterPro" id="IPR024180">
    <property type="entry name" value="Tetrapyrrole_Mease/MazG_pred"/>
</dbReference>
<dbReference type="InterPro" id="IPR011551">
    <property type="entry name" value="NTP_PyrPHydrolase_MazG"/>
</dbReference>
<dbReference type="InterPro" id="IPR048015">
    <property type="entry name" value="NTP-PPase_MazG-like_N"/>
</dbReference>
<dbReference type="NCBIfam" id="NF007113">
    <property type="entry name" value="PRK09562.1"/>
    <property type="match status" value="1"/>
</dbReference>
<gene>
    <name evidence="3" type="ORF">J2S17_005010</name>
</gene>
<dbReference type="CDD" id="cd11529">
    <property type="entry name" value="NTP-PPase_MazG_Cterm"/>
    <property type="match status" value="1"/>
</dbReference>
<dbReference type="Proteomes" id="UP001238088">
    <property type="component" value="Unassembled WGS sequence"/>
</dbReference>
<evidence type="ECO:0000313" key="3">
    <source>
        <dbReference type="EMBL" id="MDQ0273092.1"/>
    </source>
</evidence>
<dbReference type="PANTHER" id="PTHR30522">
    <property type="entry name" value="NUCLEOSIDE TRIPHOSPHATE PYROPHOSPHOHYDROLASE"/>
    <property type="match status" value="1"/>
</dbReference>
<dbReference type="SUPFAM" id="SSF101386">
    <property type="entry name" value="all-alpha NTP pyrophosphatases"/>
    <property type="match status" value="2"/>
</dbReference>
<comment type="caution">
    <text evidence="3">The sequence shown here is derived from an EMBL/GenBank/DDBJ whole genome shotgun (WGS) entry which is preliminary data.</text>
</comment>
<dbReference type="CDD" id="cd11528">
    <property type="entry name" value="NTP-PPase_MazG_Nterm"/>
    <property type="match status" value="1"/>
</dbReference>